<reference evidence="1 2" key="1">
    <citation type="submission" date="2014-04" db="EMBL/GenBank/DDBJ databases">
        <authorList>
            <consortium name="DOE Joint Genome Institute"/>
            <person name="Kuo A."/>
            <person name="Kohler A."/>
            <person name="Costa M.D."/>
            <person name="Nagy L.G."/>
            <person name="Floudas D."/>
            <person name="Copeland A."/>
            <person name="Barry K.W."/>
            <person name="Cichocki N."/>
            <person name="Veneault-Fourrey C."/>
            <person name="LaButti K."/>
            <person name="Lindquist E.A."/>
            <person name="Lipzen A."/>
            <person name="Lundell T."/>
            <person name="Morin E."/>
            <person name="Murat C."/>
            <person name="Sun H."/>
            <person name="Tunlid A."/>
            <person name="Henrissat B."/>
            <person name="Grigoriev I.V."/>
            <person name="Hibbett D.S."/>
            <person name="Martin F."/>
            <person name="Nordberg H.P."/>
            <person name="Cantor M.N."/>
            <person name="Hua S.X."/>
        </authorList>
    </citation>
    <scope>NUCLEOTIDE SEQUENCE [LARGE SCALE GENOMIC DNA]</scope>
    <source>
        <strain evidence="1 2">441</strain>
    </source>
</reference>
<evidence type="ECO:0000313" key="2">
    <source>
        <dbReference type="Proteomes" id="UP000054018"/>
    </source>
</evidence>
<organism evidence="1 2">
    <name type="scientific">Pisolithus microcarpus 441</name>
    <dbReference type="NCBI Taxonomy" id="765257"/>
    <lineage>
        <taxon>Eukaryota</taxon>
        <taxon>Fungi</taxon>
        <taxon>Dikarya</taxon>
        <taxon>Basidiomycota</taxon>
        <taxon>Agaricomycotina</taxon>
        <taxon>Agaricomycetes</taxon>
        <taxon>Agaricomycetidae</taxon>
        <taxon>Boletales</taxon>
        <taxon>Sclerodermatineae</taxon>
        <taxon>Pisolithaceae</taxon>
        <taxon>Pisolithus</taxon>
    </lineage>
</organism>
<accession>A0A0C9XF37</accession>
<dbReference type="EMBL" id="KN834372">
    <property type="protein sequence ID" value="KIK10895.1"/>
    <property type="molecule type" value="Genomic_DNA"/>
</dbReference>
<sequence length="142" mass="15024">MLRQPSHNTGLDISSTNLSALIALITNLELNAADVETLANILYLRSRHHGSQPIYPMAVTYPSNPAALSGPSCEECSPPLSPSTSILADFPAPPVLICLTPPDSSDPTTVLVRGNSDRDAKVPCLADDCLHTPSAIFFTISV</sequence>
<proteinExistence type="predicted"/>
<gene>
    <name evidence="1" type="ORF">PISMIDRAFT_19984</name>
</gene>
<evidence type="ECO:0000313" key="1">
    <source>
        <dbReference type="EMBL" id="KIK10895.1"/>
    </source>
</evidence>
<dbReference type="HOGENOM" id="CLU_1750442_0_0_1"/>
<protein>
    <submittedName>
        <fullName evidence="1">Uncharacterized protein</fullName>
    </submittedName>
</protein>
<dbReference type="OrthoDB" id="2677625at2759"/>
<dbReference type="Proteomes" id="UP000054018">
    <property type="component" value="Unassembled WGS sequence"/>
</dbReference>
<reference evidence="2" key="2">
    <citation type="submission" date="2015-01" db="EMBL/GenBank/DDBJ databases">
        <title>Evolutionary Origins and Diversification of the Mycorrhizal Mutualists.</title>
        <authorList>
            <consortium name="DOE Joint Genome Institute"/>
            <consortium name="Mycorrhizal Genomics Consortium"/>
            <person name="Kohler A."/>
            <person name="Kuo A."/>
            <person name="Nagy L.G."/>
            <person name="Floudas D."/>
            <person name="Copeland A."/>
            <person name="Barry K.W."/>
            <person name="Cichocki N."/>
            <person name="Veneault-Fourrey C."/>
            <person name="LaButti K."/>
            <person name="Lindquist E.A."/>
            <person name="Lipzen A."/>
            <person name="Lundell T."/>
            <person name="Morin E."/>
            <person name="Murat C."/>
            <person name="Riley R."/>
            <person name="Ohm R."/>
            <person name="Sun H."/>
            <person name="Tunlid A."/>
            <person name="Henrissat B."/>
            <person name="Grigoriev I.V."/>
            <person name="Hibbett D.S."/>
            <person name="Martin F."/>
        </authorList>
    </citation>
    <scope>NUCLEOTIDE SEQUENCE [LARGE SCALE GENOMIC DNA]</scope>
    <source>
        <strain evidence="2">441</strain>
    </source>
</reference>
<dbReference type="AlphaFoldDB" id="A0A0C9XF37"/>
<name>A0A0C9XF37_9AGAM</name>
<keyword evidence="2" id="KW-1185">Reference proteome</keyword>